<evidence type="ECO:0000313" key="1">
    <source>
        <dbReference type="EMBL" id="GGV83968.1"/>
    </source>
</evidence>
<gene>
    <name evidence="1" type="ORF">GCM10015535_28090</name>
</gene>
<organism evidence="1 2">
    <name type="scientific">Streptomyces gelaticus</name>
    <dbReference type="NCBI Taxonomy" id="285446"/>
    <lineage>
        <taxon>Bacteria</taxon>
        <taxon>Bacillati</taxon>
        <taxon>Actinomycetota</taxon>
        <taxon>Actinomycetes</taxon>
        <taxon>Kitasatosporales</taxon>
        <taxon>Streptomycetaceae</taxon>
        <taxon>Streptomyces</taxon>
    </lineage>
</organism>
<protein>
    <submittedName>
        <fullName evidence="1">Uncharacterized protein</fullName>
    </submittedName>
</protein>
<proteinExistence type="predicted"/>
<comment type="caution">
    <text evidence="1">The sequence shown here is derived from an EMBL/GenBank/DDBJ whole genome shotgun (WGS) entry which is preliminary data.</text>
</comment>
<keyword evidence="2" id="KW-1185">Reference proteome</keyword>
<name>A0ABQ2W173_9ACTN</name>
<accession>A0ABQ2W173</accession>
<dbReference type="Proteomes" id="UP000660675">
    <property type="component" value="Unassembled WGS sequence"/>
</dbReference>
<sequence>MVYDVAADQLVPVSPSEGEAVQAGEAEHGVVHAIALEAAIAEDLPGLHAGEGVLDAGADLAVGGVVLLFPCGEFGLAFSRR</sequence>
<reference evidence="2" key="1">
    <citation type="journal article" date="2019" name="Int. J. Syst. Evol. Microbiol.">
        <title>The Global Catalogue of Microorganisms (GCM) 10K type strain sequencing project: providing services to taxonomists for standard genome sequencing and annotation.</title>
        <authorList>
            <consortium name="The Broad Institute Genomics Platform"/>
            <consortium name="The Broad Institute Genome Sequencing Center for Infectious Disease"/>
            <person name="Wu L."/>
            <person name="Ma J."/>
        </authorList>
    </citation>
    <scope>NUCLEOTIDE SEQUENCE [LARGE SCALE GENOMIC DNA]</scope>
    <source>
        <strain evidence="2">JCM 4376</strain>
    </source>
</reference>
<dbReference type="EMBL" id="BMTF01000007">
    <property type="protein sequence ID" value="GGV83968.1"/>
    <property type="molecule type" value="Genomic_DNA"/>
</dbReference>
<evidence type="ECO:0000313" key="2">
    <source>
        <dbReference type="Proteomes" id="UP000660675"/>
    </source>
</evidence>